<dbReference type="Proteomes" id="UP001295684">
    <property type="component" value="Unassembled WGS sequence"/>
</dbReference>
<feature type="region of interest" description="Disordered" evidence="1">
    <location>
        <begin position="1"/>
        <end position="31"/>
    </location>
</feature>
<sequence>MKKTPSSSVPAQKFKFKHPTLSKPSSLFRPQPAPQSFLKIRTKNCQKSFTQASSKIPKTFVPSQSPLRGALTYTKDLVVEPPAEKVCCKICTGFLRRPVTCTRCKCLFCSECVIKYVPAGRCYSGCSKAVIRPIDLDQTFKNVLLRCCNYERGCPVKFKRDEDTHSKDCQFQIVKCQYCSKELLLKDVRIHRMGCTKEAKEARCQYCREKIGAQEKHILKCTYRLWNCKAFPHCLFIGKIAEIKQHQSRCSWLLRKCDDCGFSYRVSEKTQHKCTDSLRDSIDQCQKVFMDKAFACEKAEIENTDLKNSLIELNEMIRLKQKVIEGLKAQVEKHAVSKQITMGQQYLKIHENPSKSTPTPPALLDSSNPDTTAPTCPKPLSPSSCDITLSKLSPTPSLTLKIPKSPNLPRKRPIAPPSPSLYPLIPQIPPSPPPSPPQSPSYSSLLSSLTNSPTLDGALSKEGFEELLEEIVKKDHTVRVVLEQEECACAGKDFRRKRNVKADKKVAPPKIGRCIYCKNVLCKRCKGQCCTCKQSLCSNCQDQCMVCYQIHCSDCACMCNRN</sequence>
<gene>
    <name evidence="2" type="ORF">ECRASSUSDP1_LOCUS5259</name>
</gene>
<keyword evidence="3" id="KW-1185">Reference proteome</keyword>
<dbReference type="AlphaFoldDB" id="A0AAD1UEG3"/>
<dbReference type="InterPro" id="IPR013083">
    <property type="entry name" value="Znf_RING/FYVE/PHD"/>
</dbReference>
<reference evidence="2" key="1">
    <citation type="submission" date="2023-07" db="EMBL/GenBank/DDBJ databases">
        <authorList>
            <consortium name="AG Swart"/>
            <person name="Singh M."/>
            <person name="Singh A."/>
            <person name="Seah K."/>
            <person name="Emmerich C."/>
        </authorList>
    </citation>
    <scope>NUCLEOTIDE SEQUENCE</scope>
    <source>
        <strain evidence="2">DP1</strain>
    </source>
</reference>
<name>A0AAD1UEG3_EUPCR</name>
<feature type="compositionally biased region" description="Polar residues" evidence="1">
    <location>
        <begin position="365"/>
        <end position="374"/>
    </location>
</feature>
<feature type="region of interest" description="Disordered" evidence="1">
    <location>
        <begin position="396"/>
        <end position="448"/>
    </location>
</feature>
<protein>
    <submittedName>
        <fullName evidence="2">Uncharacterized protein</fullName>
    </submittedName>
</protein>
<dbReference type="EMBL" id="CAMPGE010005073">
    <property type="protein sequence ID" value="CAI2363919.1"/>
    <property type="molecule type" value="Genomic_DNA"/>
</dbReference>
<evidence type="ECO:0000313" key="3">
    <source>
        <dbReference type="Proteomes" id="UP001295684"/>
    </source>
</evidence>
<evidence type="ECO:0000256" key="1">
    <source>
        <dbReference type="SAM" id="MobiDB-lite"/>
    </source>
</evidence>
<feature type="compositionally biased region" description="Pro residues" evidence="1">
    <location>
        <begin position="414"/>
        <end position="439"/>
    </location>
</feature>
<organism evidence="2 3">
    <name type="scientific">Euplotes crassus</name>
    <dbReference type="NCBI Taxonomy" id="5936"/>
    <lineage>
        <taxon>Eukaryota</taxon>
        <taxon>Sar</taxon>
        <taxon>Alveolata</taxon>
        <taxon>Ciliophora</taxon>
        <taxon>Intramacronucleata</taxon>
        <taxon>Spirotrichea</taxon>
        <taxon>Hypotrichia</taxon>
        <taxon>Euplotida</taxon>
        <taxon>Euplotidae</taxon>
        <taxon>Moneuplotes</taxon>
    </lineage>
</organism>
<evidence type="ECO:0000313" key="2">
    <source>
        <dbReference type="EMBL" id="CAI2363919.1"/>
    </source>
</evidence>
<dbReference type="SUPFAM" id="SSF57850">
    <property type="entry name" value="RING/U-box"/>
    <property type="match status" value="1"/>
</dbReference>
<proteinExistence type="predicted"/>
<accession>A0AAD1UEG3</accession>
<comment type="caution">
    <text evidence="2">The sequence shown here is derived from an EMBL/GenBank/DDBJ whole genome shotgun (WGS) entry which is preliminary data.</text>
</comment>
<feature type="region of interest" description="Disordered" evidence="1">
    <location>
        <begin position="351"/>
        <end position="383"/>
    </location>
</feature>
<feature type="compositionally biased region" description="Polar residues" evidence="1">
    <location>
        <begin position="1"/>
        <end position="10"/>
    </location>
</feature>
<dbReference type="Gene3D" id="3.30.40.10">
    <property type="entry name" value="Zinc/RING finger domain, C3HC4 (zinc finger)"/>
    <property type="match status" value="1"/>
</dbReference>